<organism evidence="3 4">
    <name type="scientific">Saccharophagus degradans</name>
    <dbReference type="NCBI Taxonomy" id="86304"/>
    <lineage>
        <taxon>Bacteria</taxon>
        <taxon>Pseudomonadati</taxon>
        <taxon>Pseudomonadota</taxon>
        <taxon>Gammaproteobacteria</taxon>
        <taxon>Cellvibrionales</taxon>
        <taxon>Cellvibrionaceae</taxon>
        <taxon>Saccharophagus</taxon>
    </lineage>
</organism>
<dbReference type="Pfam" id="PF07221">
    <property type="entry name" value="GlcNAc_2-epim"/>
    <property type="match status" value="1"/>
</dbReference>
<evidence type="ECO:0000256" key="1">
    <source>
        <dbReference type="ARBA" id="ARBA00008558"/>
    </source>
</evidence>
<dbReference type="GO" id="GO:0016853">
    <property type="term" value="F:isomerase activity"/>
    <property type="evidence" value="ECO:0007669"/>
    <property type="project" value="UniProtKB-KW"/>
</dbReference>
<dbReference type="AlphaFoldDB" id="A0AAW7X2T0"/>
<dbReference type="EMBL" id="JAUOPB010000004">
    <property type="protein sequence ID" value="MDO6422076.1"/>
    <property type="molecule type" value="Genomic_DNA"/>
</dbReference>
<dbReference type="GO" id="GO:0005975">
    <property type="term" value="P:carbohydrate metabolic process"/>
    <property type="evidence" value="ECO:0007669"/>
    <property type="project" value="InterPro"/>
</dbReference>
<dbReference type="RefSeq" id="WP_280946272.1">
    <property type="nucleotide sequence ID" value="NZ_CP123764.1"/>
</dbReference>
<keyword evidence="2" id="KW-0413">Isomerase</keyword>
<proteinExistence type="inferred from homology"/>
<gene>
    <name evidence="3" type="ORF">Q4521_06300</name>
</gene>
<dbReference type="InterPro" id="IPR008928">
    <property type="entry name" value="6-hairpin_glycosidase_sf"/>
</dbReference>
<evidence type="ECO:0000313" key="3">
    <source>
        <dbReference type="EMBL" id="MDO6422076.1"/>
    </source>
</evidence>
<name>A0AAW7X2T0_9GAMM</name>
<evidence type="ECO:0000313" key="4">
    <source>
        <dbReference type="Proteomes" id="UP001169760"/>
    </source>
</evidence>
<protein>
    <submittedName>
        <fullName evidence="3">AGE family epimerase/isomerase</fullName>
    </submittedName>
</protein>
<sequence>MNEKLVRNTQRLVEWFKQEALPLWSTVGINPTNLGSYERLDASGKPDLDVNLRVRVQARQMFTYSVAHYFGWTDVAPQVVKGLAQFVDNFGRHPSGQGYVHLLNANYEVIDSKQDLYDHAFFLLSLSWRYRAFNDDESKMEAEELVAFLDEKFGQKCGGWSEGDYDAPCRRQNPHMHLFEAFMSWYEASGDASWLARAGEMFALFETRFFDDSENVLLEFFNDDWTPLAGDKGRIVEPGHMFEWVWLLRWYQACSGREVSRYADALFQKGLEIGLNQNGLAYDAVTADGKVLDATKRCWPLIELVKAGLVQATAGHEQGEQIAADALERLIDRYLVSSTPGAYIDQLNADDEVSVDVAPASTLYHLIVVAVEAQDYLQQLEMDNE</sequence>
<dbReference type="Proteomes" id="UP001169760">
    <property type="component" value="Unassembled WGS sequence"/>
</dbReference>
<dbReference type="PANTHER" id="PTHR15108">
    <property type="entry name" value="N-ACYLGLUCOSAMINE-2-EPIMERASE"/>
    <property type="match status" value="1"/>
</dbReference>
<comment type="caution">
    <text evidence="3">The sequence shown here is derived from an EMBL/GenBank/DDBJ whole genome shotgun (WGS) entry which is preliminary data.</text>
</comment>
<dbReference type="SUPFAM" id="SSF48208">
    <property type="entry name" value="Six-hairpin glycosidases"/>
    <property type="match status" value="1"/>
</dbReference>
<accession>A0AAW7X2T0</accession>
<reference evidence="3" key="1">
    <citation type="submission" date="2023-07" db="EMBL/GenBank/DDBJ databases">
        <title>Genome content predicts the carbon catabolic preferences of heterotrophic bacteria.</title>
        <authorList>
            <person name="Gralka M."/>
        </authorList>
    </citation>
    <scope>NUCLEOTIDE SEQUENCE</scope>
    <source>
        <strain evidence="3">I3M17_2</strain>
    </source>
</reference>
<dbReference type="InterPro" id="IPR010819">
    <property type="entry name" value="AGE/CE"/>
</dbReference>
<comment type="similarity">
    <text evidence="1">Belongs to the N-acylglucosamine 2-epimerase family.</text>
</comment>
<dbReference type="InterPro" id="IPR012341">
    <property type="entry name" value="6hp_glycosidase-like_sf"/>
</dbReference>
<dbReference type="Gene3D" id="1.50.10.10">
    <property type="match status" value="1"/>
</dbReference>
<evidence type="ECO:0000256" key="2">
    <source>
        <dbReference type="ARBA" id="ARBA00023235"/>
    </source>
</evidence>